<organism evidence="3 4">
    <name type="scientific">Fusarium globosum</name>
    <dbReference type="NCBI Taxonomy" id="78864"/>
    <lineage>
        <taxon>Eukaryota</taxon>
        <taxon>Fungi</taxon>
        <taxon>Dikarya</taxon>
        <taxon>Ascomycota</taxon>
        <taxon>Pezizomycotina</taxon>
        <taxon>Sordariomycetes</taxon>
        <taxon>Hypocreomycetidae</taxon>
        <taxon>Hypocreales</taxon>
        <taxon>Nectriaceae</taxon>
        <taxon>Fusarium</taxon>
        <taxon>Fusarium fujikuroi species complex</taxon>
    </lineage>
</organism>
<reference evidence="3 4" key="1">
    <citation type="submission" date="2020-05" db="EMBL/GenBank/DDBJ databases">
        <title>Identification and distribution of gene clusters putatively required for synthesis of sphingolipid metabolism inhibitors in phylogenetically diverse species of the filamentous fungus Fusarium.</title>
        <authorList>
            <person name="Kim H.-S."/>
            <person name="Busman M."/>
            <person name="Brown D.W."/>
            <person name="Divon H."/>
            <person name="Uhlig S."/>
            <person name="Proctor R.H."/>
        </authorList>
    </citation>
    <scope>NUCLEOTIDE SEQUENCE [LARGE SCALE GENOMIC DNA]</scope>
    <source>
        <strain evidence="3 4">NRRL 26131</strain>
    </source>
</reference>
<feature type="region of interest" description="Disordered" evidence="1">
    <location>
        <begin position="1245"/>
        <end position="1265"/>
    </location>
</feature>
<keyword evidence="2" id="KW-0472">Membrane</keyword>
<feature type="compositionally biased region" description="Basic and acidic residues" evidence="1">
    <location>
        <begin position="1321"/>
        <end position="1334"/>
    </location>
</feature>
<proteinExistence type="predicted"/>
<gene>
    <name evidence="3" type="ORF">FGLOB1_9900</name>
</gene>
<feature type="region of interest" description="Disordered" evidence="1">
    <location>
        <begin position="1305"/>
        <end position="1344"/>
    </location>
</feature>
<dbReference type="Proteomes" id="UP000532311">
    <property type="component" value="Unassembled WGS sequence"/>
</dbReference>
<evidence type="ECO:0000256" key="1">
    <source>
        <dbReference type="SAM" id="MobiDB-lite"/>
    </source>
</evidence>
<keyword evidence="2" id="KW-0812">Transmembrane</keyword>
<protein>
    <submittedName>
        <fullName evidence="3">Modin</fullName>
    </submittedName>
</protein>
<evidence type="ECO:0000313" key="3">
    <source>
        <dbReference type="EMBL" id="KAF5701946.1"/>
    </source>
</evidence>
<dbReference type="EMBL" id="JAAQPF010000470">
    <property type="protein sequence ID" value="KAF5701946.1"/>
    <property type="molecule type" value="Genomic_DNA"/>
</dbReference>
<feature type="compositionally biased region" description="Polar residues" evidence="1">
    <location>
        <begin position="1212"/>
        <end position="1222"/>
    </location>
</feature>
<feature type="compositionally biased region" description="Low complexity" evidence="1">
    <location>
        <begin position="318"/>
        <end position="329"/>
    </location>
</feature>
<feature type="transmembrane region" description="Helical" evidence="2">
    <location>
        <begin position="959"/>
        <end position="978"/>
    </location>
</feature>
<feature type="region of interest" description="Disordered" evidence="1">
    <location>
        <begin position="303"/>
        <end position="339"/>
    </location>
</feature>
<evidence type="ECO:0000313" key="4">
    <source>
        <dbReference type="Proteomes" id="UP000532311"/>
    </source>
</evidence>
<keyword evidence="4" id="KW-1185">Reference proteome</keyword>
<keyword evidence="2" id="KW-1133">Transmembrane helix</keyword>
<feature type="compositionally biased region" description="Low complexity" evidence="1">
    <location>
        <begin position="1310"/>
        <end position="1320"/>
    </location>
</feature>
<accession>A0A8H5XYS0</accession>
<name>A0A8H5XYS0_9HYPO</name>
<feature type="region of interest" description="Disordered" evidence="1">
    <location>
        <begin position="1198"/>
        <end position="1223"/>
    </location>
</feature>
<sequence>MHENRPMLNNIAQQLHISYPVAAKQPQPDFELNPSTISIAPNLRNDLHNVVHHQLAHSAMDPLSIASGVAGLLTVSAAVIKTFDTVKTSIENCPRTVFWAHAETKEINWAIRRLKSLIDDPDSVPKAAKMSVGIHDATVTISELIKTCDHLITTLKPLDKDGKVVLTRWDRVKWLRVQDDVVKYIRQLQAHKGSVTLILNILQWQVSFILGIESANTEKRIDAVLNSSEATQRRIEGLEALFNKFIADNSTLIPSNRLSMAPTLHHWKEDDTTETDSVATSRKYDQDEWGGFHASAERSLSFPTSSVPELGMPKLKRSTSAETSTKSESNGTTSPPRREFEVTLENTDVYKRVYNSTDAFSIHSTHGRSMTGSVMTSFSLADDSSILSAFPIMSRTELQHPEFYTQISGNQRISRDLMRAITTRSVVKSPVEPPPGAPFSLKQFRSPPNCGENVMGRWHQSRTKAWRPKEFRTEIQFEVPIIFVTTSKTAKGPIVGADVFFIDGTRKSLDDTWTDLEPPSTSTFTKTGRFIKNERATWLALLSSLQKMENESQNWTRQQIMSLRPRPASATAILTSIAGKHTLNAALQREKKSWDDMPPSINRPYATTTMSSLIEMLAMLGIYWKDFNTFHNVYQAEGNGFLVKGHKISGLGIMFHFQALEKAVFEGNRTIPTEAVTRLAFGQLPTIFTEGHPGYKGGNTLFEWPNVGLGSRTEIAETLSSFGCGRKAVNYFLRDGAVTSHIFPVTFELIGMIGQVFHIKDLCFRNIPNPCYCVWGTRGFSPPKLLAAYQRYLHDDHDMANGKLPLHLNTIFAPKTCIRPGDDTPQSYTWQAQDALHSVLNEIDESLKDYSSPKYGSQRASLGQEIIGAHFEELLCQMNIASAFPPANASNKEGALMKAYFQQILPAVLRAASMKFFNLKNADSEFQVVKGEAAQTAEYAAYLRAAKEVCLFLNFPINVFFLLIIFSLIILGETSFFLRYERKLHANLIASWYDLATSFDIRRQLLAFADDLKQNLNSTSIFQEFANSISTLSMSQPNPRAEGAIPTVIKIEDGQDLLEALQDREKKKRLAEMERRVMEAFEKVKPRMCDEAVKETQAYLDQRDWEAPASTPQEASTIQNFLVMQAIWPENHTVFRIAVSFAKYWKCGEMVEGPEHYPMLKDTAREMKLFGGELDMSWREWRQRDHWFAQICEQRIEEEEDADADKPEESKGTNNDIQTDTPPTLDELETAAEMRVKRMAEKLQKAKEGLRRVQKRKRDTYKAEAELRMKTSEALKSKAAKDAKQAATEKAQAEWNAMMAKKYASKLGVSSTTAPAASSSGERRPGDGHLDKRQRTGSKSGRPL</sequence>
<comment type="caution">
    <text evidence="3">The sequence shown here is derived from an EMBL/GenBank/DDBJ whole genome shotgun (WGS) entry which is preliminary data.</text>
</comment>
<evidence type="ECO:0000256" key="2">
    <source>
        <dbReference type="SAM" id="Phobius"/>
    </source>
</evidence>